<dbReference type="GeneID" id="107114610"/>
<dbReference type="Proteomes" id="UP000694871">
    <property type="component" value="Unplaced"/>
</dbReference>
<proteinExistence type="predicted"/>
<dbReference type="PANTHER" id="PTHR33862">
    <property type="entry name" value="OROFACIAL CLEFT 1 CANDIDATE GENE 1 PROTEIN"/>
    <property type="match status" value="1"/>
</dbReference>
<accession>A0ABM1KD46</accession>
<sequence length="318" mass="35767">MRVIPGHALGLGIPLDPHVKIPHEDPQLRKMGTRAGFPDNGTGPMLILPSCDKENNETSPRANPFERCHVAQHRKDGKRGGAVPLVTAEAFPYFCVSEMQGQEGTGEEKFQQKAQKQTKQKKSKSAEFLMGKEERAATEGIANPAFNISSTDLSASQTSEEEIIRHDKLDRTRAAHQQKLGLQAQAEPRGNECSRNYFDPLMDEEINPRQCGMEVSEEGEVELNERLVYEKLMTLFYEENSMTGSRVPKDDEGISDSVHPVSYSRTGDLCEEIEDEETLPYIEHFDKEVQDEMIVLDNLLLEQVRMKNQENASPEPPL</sequence>
<evidence type="ECO:0000313" key="3">
    <source>
        <dbReference type="RefSeq" id="XP_015271633.1"/>
    </source>
</evidence>
<dbReference type="RefSeq" id="XP_015271633.1">
    <property type="nucleotide sequence ID" value="XM_015416147.1"/>
</dbReference>
<evidence type="ECO:0000256" key="1">
    <source>
        <dbReference type="SAM" id="MobiDB-lite"/>
    </source>
</evidence>
<dbReference type="Pfam" id="PF15680">
    <property type="entry name" value="OFCC1"/>
    <property type="match status" value="1"/>
</dbReference>
<name>A0ABM1KD46_GEKJA</name>
<dbReference type="PANTHER" id="PTHR33862:SF3">
    <property type="entry name" value="OROFACIAL CLEFT 1 CANDIDATE GENE 1 PROTEIN"/>
    <property type="match status" value="1"/>
</dbReference>
<keyword evidence="2" id="KW-1185">Reference proteome</keyword>
<dbReference type="InterPro" id="IPR031390">
    <property type="entry name" value="OFCC1"/>
</dbReference>
<feature type="region of interest" description="Disordered" evidence="1">
    <location>
        <begin position="106"/>
        <end position="126"/>
    </location>
</feature>
<evidence type="ECO:0000313" key="2">
    <source>
        <dbReference type="Proteomes" id="UP000694871"/>
    </source>
</evidence>
<organism evidence="2 3">
    <name type="scientific">Gekko japonicus</name>
    <name type="common">Schlegel's Japanese gecko</name>
    <dbReference type="NCBI Taxonomy" id="146911"/>
    <lineage>
        <taxon>Eukaryota</taxon>
        <taxon>Metazoa</taxon>
        <taxon>Chordata</taxon>
        <taxon>Craniata</taxon>
        <taxon>Vertebrata</taxon>
        <taxon>Euteleostomi</taxon>
        <taxon>Lepidosauria</taxon>
        <taxon>Squamata</taxon>
        <taxon>Bifurcata</taxon>
        <taxon>Gekkota</taxon>
        <taxon>Gekkonidae</taxon>
        <taxon>Gekkoninae</taxon>
        <taxon>Gekko</taxon>
    </lineage>
</organism>
<protein>
    <submittedName>
        <fullName evidence="3">Orofacial cleft 1 candidate gene 1 protein homolog</fullName>
    </submittedName>
</protein>
<reference evidence="3" key="1">
    <citation type="submission" date="2025-08" db="UniProtKB">
        <authorList>
            <consortium name="RefSeq"/>
        </authorList>
    </citation>
    <scope>IDENTIFICATION</scope>
</reference>
<gene>
    <name evidence="3" type="primary">LOC107114610</name>
</gene>